<keyword evidence="8" id="KW-1185">Reference proteome</keyword>
<dbReference type="EC" id="2.7.7.65" evidence="2"/>
<dbReference type="SMART" id="SM00267">
    <property type="entry name" value="GGDEF"/>
    <property type="match status" value="1"/>
</dbReference>
<protein>
    <recommendedName>
        <fullName evidence="2">diguanylate cyclase</fullName>
        <ecNumber evidence="2">2.7.7.65</ecNumber>
    </recommendedName>
</protein>
<evidence type="ECO:0000256" key="1">
    <source>
        <dbReference type="ARBA" id="ARBA00001946"/>
    </source>
</evidence>
<comment type="catalytic activity">
    <reaction evidence="3">
        <text>2 GTP = 3',3'-c-di-GMP + 2 diphosphate</text>
        <dbReference type="Rhea" id="RHEA:24898"/>
        <dbReference type="ChEBI" id="CHEBI:33019"/>
        <dbReference type="ChEBI" id="CHEBI:37565"/>
        <dbReference type="ChEBI" id="CHEBI:58805"/>
        <dbReference type="EC" id="2.7.7.65"/>
    </reaction>
</comment>
<feature type="coiled-coil region" evidence="4">
    <location>
        <begin position="199"/>
        <end position="226"/>
    </location>
</feature>
<dbReference type="SUPFAM" id="SSF55073">
    <property type="entry name" value="Nucleotide cyclase"/>
    <property type="match status" value="1"/>
</dbReference>
<keyword evidence="4" id="KW-0175">Coiled coil</keyword>
<evidence type="ECO:0000313" key="8">
    <source>
        <dbReference type="Proteomes" id="UP000248926"/>
    </source>
</evidence>
<proteinExistence type="predicted"/>
<dbReference type="InterPro" id="IPR050469">
    <property type="entry name" value="Diguanylate_Cyclase"/>
</dbReference>
<feature type="domain" description="GGDEF" evidence="6">
    <location>
        <begin position="299"/>
        <end position="432"/>
    </location>
</feature>
<evidence type="ECO:0000256" key="3">
    <source>
        <dbReference type="ARBA" id="ARBA00034247"/>
    </source>
</evidence>
<comment type="caution">
    <text evidence="7">The sequence shown here is derived from an EMBL/GenBank/DDBJ whole genome shotgun (WGS) entry which is preliminary data.</text>
</comment>
<dbReference type="PANTHER" id="PTHR45138:SF9">
    <property type="entry name" value="DIGUANYLATE CYCLASE DGCM-RELATED"/>
    <property type="match status" value="1"/>
</dbReference>
<evidence type="ECO:0000259" key="6">
    <source>
        <dbReference type="PROSITE" id="PS50887"/>
    </source>
</evidence>
<dbReference type="PANTHER" id="PTHR45138">
    <property type="entry name" value="REGULATORY COMPONENTS OF SENSORY TRANSDUCTION SYSTEM"/>
    <property type="match status" value="1"/>
</dbReference>
<dbReference type="InterPro" id="IPR000160">
    <property type="entry name" value="GGDEF_dom"/>
</dbReference>
<keyword evidence="5" id="KW-0812">Transmembrane</keyword>
<comment type="cofactor">
    <cofactor evidence="1">
        <name>Mg(2+)</name>
        <dbReference type="ChEBI" id="CHEBI:18420"/>
    </cofactor>
</comment>
<dbReference type="GO" id="GO:0052621">
    <property type="term" value="F:diguanylate cyclase activity"/>
    <property type="evidence" value="ECO:0007669"/>
    <property type="project" value="UniProtKB-EC"/>
</dbReference>
<feature type="transmembrane region" description="Helical" evidence="5">
    <location>
        <begin position="239"/>
        <end position="256"/>
    </location>
</feature>
<evidence type="ECO:0000256" key="5">
    <source>
        <dbReference type="SAM" id="Phobius"/>
    </source>
</evidence>
<dbReference type="FunFam" id="3.30.70.270:FF:000001">
    <property type="entry name" value="Diguanylate cyclase domain protein"/>
    <property type="match status" value="1"/>
</dbReference>
<dbReference type="AlphaFoldDB" id="A0A328NXH7"/>
<organism evidence="7 8">
    <name type="scientific">Dyella jiangningensis</name>
    <dbReference type="NCBI Taxonomy" id="1379159"/>
    <lineage>
        <taxon>Bacteria</taxon>
        <taxon>Pseudomonadati</taxon>
        <taxon>Pseudomonadota</taxon>
        <taxon>Gammaproteobacteria</taxon>
        <taxon>Lysobacterales</taxon>
        <taxon>Rhodanobacteraceae</taxon>
        <taxon>Dyella</taxon>
    </lineage>
</organism>
<gene>
    <name evidence="7" type="ORF">CA260_18710</name>
</gene>
<name>A0A328NXH7_9GAMM</name>
<dbReference type="PROSITE" id="PS50887">
    <property type="entry name" value="GGDEF"/>
    <property type="match status" value="1"/>
</dbReference>
<dbReference type="Gene3D" id="3.30.70.270">
    <property type="match status" value="1"/>
</dbReference>
<reference evidence="7 8" key="1">
    <citation type="journal article" date="2018" name="Genet. Mol. Biol.">
        <title>The genome sequence of Dyella jiangningensis FCAV SCS01 from a lignocellulose-decomposing microbial consortium metagenome reveals potential for biotechnological applications.</title>
        <authorList>
            <person name="Desiderato J.G."/>
            <person name="Alvarenga D.O."/>
            <person name="Constancio M.T.L."/>
            <person name="Alves L.M.C."/>
            <person name="Varani A.M."/>
        </authorList>
    </citation>
    <scope>NUCLEOTIDE SEQUENCE [LARGE SCALE GENOMIC DNA]</scope>
    <source>
        <strain evidence="7 8">FCAV SCS01</strain>
    </source>
</reference>
<sequence>MADVAQFLIIARQYEQAVEYADQMMKSVPEGMNECRAVYFKLHALFHGKMVRLSQGQLQEGVDLCMSANESLLANAMRTDMATLEIEQGRPAEAVRLLEEHYAEVQGYEYPALMQYFNVLLAKGYYRLGDLAKSRRYALATIASAVENEISEPLGQAYDLLYRIESQQGHATEALAYHEKYMAADKGYLTDVSAGALAYQAVKQQVQTKKNEVDTLNRQNQILQLQRELDHKAMETSRLYIALLLTVLVSAGFWLLRTKRSQLRFKRLATQDSLTHICSRQHFVDEAEQVLRQAARTTRSVSLVLMDLDHFKLVNDTHGHVIGDLVLKRAVAACQQHLRRNELFGRLGGEEFAILFPESTAAQAQERSERIRQAIAATPLWGETRHVVISASFGVACTDRSGYELRQLMIDADNALYRAKRDGRNRVIYGDDMDAAELEANALREAAPRERLADLPH</sequence>
<dbReference type="NCBIfam" id="TIGR00254">
    <property type="entry name" value="GGDEF"/>
    <property type="match status" value="1"/>
</dbReference>
<dbReference type="Pfam" id="PF00990">
    <property type="entry name" value="GGDEF"/>
    <property type="match status" value="1"/>
</dbReference>
<keyword evidence="5" id="KW-0472">Membrane</keyword>
<evidence type="ECO:0000313" key="7">
    <source>
        <dbReference type="EMBL" id="RAO74938.1"/>
    </source>
</evidence>
<dbReference type="InterPro" id="IPR043128">
    <property type="entry name" value="Rev_trsase/Diguanyl_cyclase"/>
</dbReference>
<dbReference type="Proteomes" id="UP000248926">
    <property type="component" value="Unassembled WGS sequence"/>
</dbReference>
<dbReference type="InterPro" id="IPR029787">
    <property type="entry name" value="Nucleotide_cyclase"/>
</dbReference>
<evidence type="ECO:0000256" key="4">
    <source>
        <dbReference type="SAM" id="Coils"/>
    </source>
</evidence>
<keyword evidence="5" id="KW-1133">Transmembrane helix</keyword>
<dbReference type="EMBL" id="NFZS01000005">
    <property type="protein sequence ID" value="RAO74938.1"/>
    <property type="molecule type" value="Genomic_DNA"/>
</dbReference>
<evidence type="ECO:0000256" key="2">
    <source>
        <dbReference type="ARBA" id="ARBA00012528"/>
    </source>
</evidence>
<dbReference type="CDD" id="cd01949">
    <property type="entry name" value="GGDEF"/>
    <property type="match status" value="1"/>
</dbReference>
<accession>A0A328NXH7</accession>